<comment type="caution">
    <text evidence="2">The sequence shown here is derived from an EMBL/GenBank/DDBJ whole genome shotgun (WGS) entry which is preliminary data.</text>
</comment>
<evidence type="ECO:0000256" key="1">
    <source>
        <dbReference type="SAM" id="MobiDB-lite"/>
    </source>
</evidence>
<name>A0A401FRM5_9BACT</name>
<keyword evidence="3" id="KW-1185">Reference proteome</keyword>
<dbReference type="AlphaFoldDB" id="A0A401FRM5"/>
<dbReference type="EMBL" id="BEXT01000001">
    <property type="protein sequence ID" value="GBC59616.1"/>
    <property type="molecule type" value="Genomic_DNA"/>
</dbReference>
<feature type="region of interest" description="Disordered" evidence="1">
    <location>
        <begin position="38"/>
        <end position="64"/>
    </location>
</feature>
<gene>
    <name evidence="2" type="ORF">DENIS_0555</name>
</gene>
<reference evidence="3" key="1">
    <citation type="submission" date="2017-11" db="EMBL/GenBank/DDBJ databases">
        <authorList>
            <person name="Watanabe M."/>
            <person name="Kojima H."/>
        </authorList>
    </citation>
    <scope>NUCLEOTIDE SEQUENCE [LARGE SCALE GENOMIC DNA]</scope>
    <source>
        <strain evidence="3">Tokyo 01</strain>
    </source>
</reference>
<reference evidence="3" key="2">
    <citation type="submission" date="2019-01" db="EMBL/GenBank/DDBJ databases">
        <title>Genome sequence of Desulfonema ishimotonii strain Tokyo 01.</title>
        <authorList>
            <person name="Fukui M."/>
        </authorList>
    </citation>
    <scope>NUCLEOTIDE SEQUENCE [LARGE SCALE GENOMIC DNA]</scope>
    <source>
        <strain evidence="3">Tokyo 01</strain>
    </source>
</reference>
<organism evidence="2 3">
    <name type="scientific">Desulfonema ishimotonii</name>
    <dbReference type="NCBI Taxonomy" id="45657"/>
    <lineage>
        <taxon>Bacteria</taxon>
        <taxon>Pseudomonadati</taxon>
        <taxon>Thermodesulfobacteriota</taxon>
        <taxon>Desulfobacteria</taxon>
        <taxon>Desulfobacterales</taxon>
        <taxon>Desulfococcaceae</taxon>
        <taxon>Desulfonema</taxon>
    </lineage>
</organism>
<evidence type="ECO:0000313" key="2">
    <source>
        <dbReference type="EMBL" id="GBC59616.1"/>
    </source>
</evidence>
<accession>A0A401FRM5</accession>
<dbReference type="Proteomes" id="UP000288096">
    <property type="component" value="Unassembled WGS sequence"/>
</dbReference>
<evidence type="ECO:0000313" key="3">
    <source>
        <dbReference type="Proteomes" id="UP000288096"/>
    </source>
</evidence>
<protein>
    <submittedName>
        <fullName evidence="2">Uncharacterized protein</fullName>
    </submittedName>
</protein>
<proteinExistence type="predicted"/>
<sequence length="64" mass="6946">MALKNCKTEEDTTDSALPPFYGISTDCMVLENQWEDGAVRQPRTEAPALTLSPTDTSGRKSGGR</sequence>